<dbReference type="OrthoDB" id="9790002at2"/>
<dbReference type="InterPro" id="IPR020057">
    <property type="entry name" value="Ribosomal_bL25_b-dom"/>
</dbReference>
<keyword evidence="1 5" id="KW-0699">rRNA-binding</keyword>
<evidence type="ECO:0000256" key="1">
    <source>
        <dbReference type="ARBA" id="ARBA00022730"/>
    </source>
</evidence>
<dbReference type="InterPro" id="IPR020930">
    <property type="entry name" value="Ribosomal_uL5_bac-type"/>
</dbReference>
<dbReference type="NCBIfam" id="TIGR00731">
    <property type="entry name" value="bL25_bact_ctc"/>
    <property type="match status" value="1"/>
</dbReference>
<protein>
    <recommendedName>
        <fullName evidence="5">Large ribosomal subunit protein bL25</fullName>
    </recommendedName>
    <alternativeName>
        <fullName evidence="5">General stress protein CTC</fullName>
    </alternativeName>
</protein>
<organism evidence="9 10">
    <name type="scientific">Acidaminobacter hydrogenoformans DSM 2784</name>
    <dbReference type="NCBI Taxonomy" id="1120920"/>
    <lineage>
        <taxon>Bacteria</taxon>
        <taxon>Bacillati</taxon>
        <taxon>Bacillota</taxon>
        <taxon>Clostridia</taxon>
        <taxon>Peptostreptococcales</taxon>
        <taxon>Acidaminobacteraceae</taxon>
        <taxon>Acidaminobacter</taxon>
    </lineage>
</organism>
<evidence type="ECO:0000256" key="4">
    <source>
        <dbReference type="ARBA" id="ARBA00023274"/>
    </source>
</evidence>
<evidence type="ECO:0000259" key="8">
    <source>
        <dbReference type="Pfam" id="PF14693"/>
    </source>
</evidence>
<comment type="function">
    <text evidence="5">This is one of the proteins that binds to the 5S RNA in the ribosome where it forms part of the central protuberance.</text>
</comment>
<evidence type="ECO:0000256" key="5">
    <source>
        <dbReference type="HAMAP-Rule" id="MF_01334"/>
    </source>
</evidence>
<feature type="domain" description="Large ribosomal subunit protein bL25 beta" evidence="8">
    <location>
        <begin position="100"/>
        <end position="184"/>
    </location>
</feature>
<dbReference type="GO" id="GO:0003735">
    <property type="term" value="F:structural constituent of ribosome"/>
    <property type="evidence" value="ECO:0007669"/>
    <property type="project" value="InterPro"/>
</dbReference>
<feature type="region of interest" description="Disordered" evidence="6">
    <location>
        <begin position="181"/>
        <end position="209"/>
    </location>
</feature>
<evidence type="ECO:0000259" key="7">
    <source>
        <dbReference type="Pfam" id="PF01386"/>
    </source>
</evidence>
<dbReference type="Proteomes" id="UP000199208">
    <property type="component" value="Unassembled WGS sequence"/>
</dbReference>
<dbReference type="InterPro" id="IPR020056">
    <property type="entry name" value="Rbsml_bL25/Gln-tRNA_synth_N"/>
</dbReference>
<comment type="similarity">
    <text evidence="5">Belongs to the bacterial ribosomal protein bL25 family. CTC subfamily.</text>
</comment>
<evidence type="ECO:0000256" key="2">
    <source>
        <dbReference type="ARBA" id="ARBA00022884"/>
    </source>
</evidence>
<evidence type="ECO:0000256" key="3">
    <source>
        <dbReference type="ARBA" id="ARBA00022980"/>
    </source>
</evidence>
<dbReference type="Gene3D" id="2.40.240.10">
    <property type="entry name" value="Ribosomal Protein L25, Chain P"/>
    <property type="match status" value="1"/>
</dbReference>
<proteinExistence type="inferred from homology"/>
<comment type="subunit">
    <text evidence="5">Part of the 50S ribosomal subunit; part of the 5S rRNA/L5/L18/L25 subcomplex. Contacts the 5S rRNA. Binds to the 5S rRNA independently of L5 and L18.</text>
</comment>
<dbReference type="InterPro" id="IPR037121">
    <property type="entry name" value="Ribosomal_bL25_C"/>
</dbReference>
<dbReference type="GO" id="GO:0008097">
    <property type="term" value="F:5S rRNA binding"/>
    <property type="evidence" value="ECO:0007669"/>
    <property type="project" value="InterPro"/>
</dbReference>
<dbReference type="Gene3D" id="2.170.120.20">
    <property type="entry name" value="Ribosomal protein L25, beta domain"/>
    <property type="match status" value="1"/>
</dbReference>
<dbReference type="InterPro" id="IPR001021">
    <property type="entry name" value="Ribosomal_bL25_long"/>
</dbReference>
<evidence type="ECO:0000313" key="10">
    <source>
        <dbReference type="Proteomes" id="UP000199208"/>
    </source>
</evidence>
<dbReference type="InterPro" id="IPR029751">
    <property type="entry name" value="Ribosomal_L25_dom"/>
</dbReference>
<accession>A0A1G5RS27</accession>
<evidence type="ECO:0000256" key="6">
    <source>
        <dbReference type="SAM" id="MobiDB-lite"/>
    </source>
</evidence>
<keyword evidence="4 5" id="KW-0687">Ribonucleoprotein</keyword>
<dbReference type="HAMAP" id="MF_01334">
    <property type="entry name" value="Ribosomal_bL25_CTC"/>
    <property type="match status" value="1"/>
</dbReference>
<dbReference type="AlphaFoldDB" id="A0A1G5RS27"/>
<dbReference type="STRING" id="1120920.SAMN03080599_00353"/>
<feature type="compositionally biased region" description="Basic and acidic residues" evidence="6">
    <location>
        <begin position="198"/>
        <end position="209"/>
    </location>
</feature>
<dbReference type="Pfam" id="PF14693">
    <property type="entry name" value="Ribosomal_TL5_C"/>
    <property type="match status" value="1"/>
</dbReference>
<gene>
    <name evidence="5" type="primary">rplY</name>
    <name evidence="5" type="synonym">ctc</name>
    <name evidence="9" type="ORF">SAMN03080599_00353</name>
</gene>
<dbReference type="PANTHER" id="PTHR33284:SF1">
    <property type="entry name" value="RIBOSOMAL PROTEIN L25_GLN-TRNA SYNTHETASE, ANTI-CODON-BINDING DOMAIN-CONTAINING PROTEIN"/>
    <property type="match status" value="1"/>
</dbReference>
<dbReference type="InterPro" id="IPR011035">
    <property type="entry name" value="Ribosomal_bL25/Gln-tRNA_synth"/>
</dbReference>
<reference evidence="9 10" key="1">
    <citation type="submission" date="2016-10" db="EMBL/GenBank/DDBJ databases">
        <authorList>
            <person name="de Groot N.N."/>
        </authorList>
    </citation>
    <scope>NUCLEOTIDE SEQUENCE [LARGE SCALE GENOMIC DNA]</scope>
    <source>
        <strain evidence="9 10">DSM 2784</strain>
    </source>
</reference>
<dbReference type="PANTHER" id="PTHR33284">
    <property type="entry name" value="RIBOSOMAL PROTEIN L25/GLN-TRNA SYNTHETASE, ANTI-CODON-BINDING DOMAIN-CONTAINING PROTEIN"/>
    <property type="match status" value="1"/>
</dbReference>
<keyword evidence="2 5" id="KW-0694">RNA-binding</keyword>
<feature type="domain" description="Large ribosomal subunit protein bL25 L25" evidence="7">
    <location>
        <begin position="5"/>
        <end position="91"/>
    </location>
</feature>
<name>A0A1G5RS27_9FIRM</name>
<dbReference type="GO" id="GO:0006412">
    <property type="term" value="P:translation"/>
    <property type="evidence" value="ECO:0007669"/>
    <property type="project" value="UniProtKB-UniRule"/>
</dbReference>
<dbReference type="EMBL" id="FMWL01000001">
    <property type="protein sequence ID" value="SCZ76650.1"/>
    <property type="molecule type" value="Genomic_DNA"/>
</dbReference>
<sequence>MRELIQANLRTEVGKNKIKYIRTQGYVPGVIYGHNKETRSIKLDRKQMDRFLMYHAKGSTLDLEINGKTVMAVVKDFQRKGLKDLLVHIDFQELSANETVRIPVPIIVRNRDSIERIGAVLEDHLTEIEIEALPSDLIEHVYVDVDGMEFGDIIRVSDLVFENMEKVALLTDRDLTVLAVSAPQKEEPEASEEEEVKEPELIGKEKDEE</sequence>
<dbReference type="RefSeq" id="WP_092589158.1">
    <property type="nucleotide sequence ID" value="NZ_FMWL01000001.1"/>
</dbReference>
<dbReference type="CDD" id="cd00495">
    <property type="entry name" value="Ribosomal_L25_TL5_CTC"/>
    <property type="match status" value="1"/>
</dbReference>
<evidence type="ECO:0000313" key="9">
    <source>
        <dbReference type="EMBL" id="SCZ76650.1"/>
    </source>
</evidence>
<dbReference type="Pfam" id="PF01386">
    <property type="entry name" value="Ribosomal_L25p"/>
    <property type="match status" value="1"/>
</dbReference>
<keyword evidence="3 5" id="KW-0689">Ribosomal protein</keyword>
<dbReference type="GO" id="GO:0022625">
    <property type="term" value="C:cytosolic large ribosomal subunit"/>
    <property type="evidence" value="ECO:0007669"/>
    <property type="project" value="TreeGrafter"/>
</dbReference>
<keyword evidence="10" id="KW-1185">Reference proteome</keyword>
<dbReference type="SUPFAM" id="SSF50715">
    <property type="entry name" value="Ribosomal protein L25-like"/>
    <property type="match status" value="1"/>
</dbReference>